<organism evidence="1 2">
    <name type="scientific">Brassica cretica</name>
    <name type="common">Mustard</name>
    <dbReference type="NCBI Taxonomy" id="69181"/>
    <lineage>
        <taxon>Eukaryota</taxon>
        <taxon>Viridiplantae</taxon>
        <taxon>Streptophyta</taxon>
        <taxon>Embryophyta</taxon>
        <taxon>Tracheophyta</taxon>
        <taxon>Spermatophyta</taxon>
        <taxon>Magnoliopsida</taxon>
        <taxon>eudicotyledons</taxon>
        <taxon>Gunneridae</taxon>
        <taxon>Pentapetalae</taxon>
        <taxon>rosids</taxon>
        <taxon>malvids</taxon>
        <taxon>Brassicales</taxon>
        <taxon>Brassicaceae</taxon>
        <taxon>Brassiceae</taxon>
        <taxon>Brassica</taxon>
    </lineage>
</organism>
<name>A0A8S9N4X0_BRACR</name>
<sequence length="90" mass="10638">MVMFWYRECISHGGEKHLWCTSRGGRKVHLVWKVPGGERGCNMVSCSVVKTMWSQDASWSRVDLESKRVSWRYGKKNKLEEQVYDLKKEQ</sequence>
<dbReference type="AlphaFoldDB" id="A0A8S9N4X0"/>
<comment type="caution">
    <text evidence="1">The sequence shown here is derived from an EMBL/GenBank/DDBJ whole genome shotgun (WGS) entry which is preliminary data.</text>
</comment>
<evidence type="ECO:0000313" key="1">
    <source>
        <dbReference type="EMBL" id="KAF3488782.1"/>
    </source>
</evidence>
<reference evidence="1" key="1">
    <citation type="submission" date="2019-12" db="EMBL/GenBank/DDBJ databases">
        <title>Genome sequencing and annotation of Brassica cretica.</title>
        <authorList>
            <person name="Studholme D.J."/>
            <person name="Sarris P."/>
        </authorList>
    </citation>
    <scope>NUCLEOTIDE SEQUENCE</scope>
    <source>
        <strain evidence="1">PFS-109/04</strain>
        <tissue evidence="1">Leaf</tissue>
    </source>
</reference>
<gene>
    <name evidence="1" type="ORF">F2Q69_00055911</name>
</gene>
<proteinExistence type="predicted"/>
<evidence type="ECO:0000313" key="2">
    <source>
        <dbReference type="Proteomes" id="UP000712600"/>
    </source>
</evidence>
<dbReference type="Proteomes" id="UP000712600">
    <property type="component" value="Unassembled WGS sequence"/>
</dbReference>
<protein>
    <submittedName>
        <fullName evidence="1">Uncharacterized protein</fullName>
    </submittedName>
</protein>
<accession>A0A8S9N4X0</accession>
<dbReference type="EMBL" id="QGKX02002183">
    <property type="protein sequence ID" value="KAF3488782.1"/>
    <property type="molecule type" value="Genomic_DNA"/>
</dbReference>